<dbReference type="EMBL" id="LT607753">
    <property type="protein sequence ID" value="SCG69771.1"/>
    <property type="molecule type" value="Genomic_DNA"/>
</dbReference>
<evidence type="ECO:0000256" key="1">
    <source>
        <dbReference type="SAM" id="SignalP"/>
    </source>
</evidence>
<dbReference type="Proteomes" id="UP000198215">
    <property type="component" value="Chromosome I"/>
</dbReference>
<keyword evidence="1" id="KW-0732">Signal</keyword>
<evidence type="ECO:0000313" key="2">
    <source>
        <dbReference type="EMBL" id="SCG69771.1"/>
    </source>
</evidence>
<dbReference type="Gene3D" id="2.120.10.30">
    <property type="entry name" value="TolB, C-terminal domain"/>
    <property type="match status" value="1"/>
</dbReference>
<dbReference type="OrthoDB" id="504981at2"/>
<name>A0A1C5JHI4_9ACTN</name>
<keyword evidence="3" id="KW-1185">Reference proteome</keyword>
<accession>A0A1C5JHI4</accession>
<dbReference type="InterPro" id="IPR011042">
    <property type="entry name" value="6-blade_b-propeller_TolB-like"/>
</dbReference>
<dbReference type="AlphaFoldDB" id="A0A1C5JHI4"/>
<dbReference type="SUPFAM" id="SSF63829">
    <property type="entry name" value="Calcium-dependent phosphotriesterase"/>
    <property type="match status" value="1"/>
</dbReference>
<feature type="signal peptide" evidence="1">
    <location>
        <begin position="1"/>
        <end position="23"/>
    </location>
</feature>
<gene>
    <name evidence="2" type="ORF">GA0070614_4593</name>
</gene>
<reference evidence="3" key="1">
    <citation type="submission" date="2016-06" db="EMBL/GenBank/DDBJ databases">
        <authorList>
            <person name="Varghese N."/>
            <person name="Submissions Spin"/>
        </authorList>
    </citation>
    <scope>NUCLEOTIDE SEQUENCE [LARGE SCALE GENOMIC DNA]</scope>
    <source>
        <strain evidence="3">DSM 45161</strain>
    </source>
</reference>
<organism evidence="2 3">
    <name type="scientific">Micromonospora coxensis</name>
    <dbReference type="NCBI Taxonomy" id="356852"/>
    <lineage>
        <taxon>Bacteria</taxon>
        <taxon>Bacillati</taxon>
        <taxon>Actinomycetota</taxon>
        <taxon>Actinomycetes</taxon>
        <taxon>Micromonosporales</taxon>
        <taxon>Micromonosporaceae</taxon>
        <taxon>Micromonospora</taxon>
    </lineage>
</organism>
<evidence type="ECO:0000313" key="3">
    <source>
        <dbReference type="Proteomes" id="UP000198215"/>
    </source>
</evidence>
<feature type="chain" id="PRO_5008719680" description="Sugar lactone lactonase YvrE" evidence="1">
    <location>
        <begin position="24"/>
        <end position="314"/>
    </location>
</feature>
<sequence length="314" mass="32677">MRRTLAATTTALALLAVPGPVLAADARPDTYLVSRDPVVRPEGIAVTPDGTVYVTSVTTGAVYRGRTGQPELRPFLPPGGDGRSSAAGVHADHRGRLFVAGWDTGTLFVHAPDGRLLARRTAPGAALNDLALTRDAVYVTDSATGTLWRAPLDGVAVGGLVPWLAATDFPTAPGFLNGIVVTACGRLALVADQGTGEPGTERLWRVDLAARTVTEVAVTGGQLGADGLLLEEDRLYGVVNAPDGRGGWRFTVDLALLAADRRSARVIGRSDPAGLAESPTTLARDGDRLLWVNSQLNAAAPAPPFTVTRVTGLR</sequence>
<proteinExistence type="predicted"/>
<evidence type="ECO:0008006" key="4">
    <source>
        <dbReference type="Google" id="ProtNLM"/>
    </source>
</evidence>
<protein>
    <recommendedName>
        <fullName evidence="4">Sugar lactone lactonase YvrE</fullName>
    </recommendedName>
</protein>
<dbReference type="RefSeq" id="WP_088979595.1">
    <property type="nucleotide sequence ID" value="NZ_LT607753.1"/>
</dbReference>